<dbReference type="Proteomes" id="UP000614982">
    <property type="component" value="Unassembled WGS sequence"/>
</dbReference>
<accession>A0A3M4W976</accession>
<name>A0A3M4W976_PSECI</name>
<reference evidence="3 4" key="1">
    <citation type="submission" date="2018-08" db="EMBL/GenBank/DDBJ databases">
        <title>Recombination of ecologically and evolutionarily significant loci maintains genetic cohesion in the Pseudomonas syringae species complex.</title>
        <authorList>
            <person name="Dillon M."/>
            <person name="Thakur S."/>
            <person name="Almeida R.N.D."/>
            <person name="Weir B.S."/>
            <person name="Guttman D.S."/>
        </authorList>
    </citation>
    <scope>NUCLEOTIDE SEQUENCE [LARGE SCALE GENOMIC DNA]</scope>
    <source>
        <strain evidence="3 4">ICMP 6917</strain>
    </source>
</reference>
<dbReference type="AlphaFoldDB" id="A0A3M4W976"/>
<feature type="compositionally biased region" description="Basic and acidic residues" evidence="1">
    <location>
        <begin position="36"/>
        <end position="45"/>
    </location>
</feature>
<evidence type="ECO:0000313" key="3">
    <source>
        <dbReference type="EMBL" id="RMR60635.1"/>
    </source>
</evidence>
<dbReference type="EMBL" id="RBRY01000041">
    <property type="protein sequence ID" value="RMR60635.1"/>
    <property type="molecule type" value="Genomic_DNA"/>
</dbReference>
<dbReference type="GeneID" id="93658635"/>
<evidence type="ECO:0000256" key="1">
    <source>
        <dbReference type="SAM" id="MobiDB-lite"/>
    </source>
</evidence>
<reference evidence="2 5" key="2">
    <citation type="submission" date="2020-05" db="EMBL/GenBank/DDBJ databases">
        <title>Genetic diversity of Pseudomonas cichorii.</title>
        <authorList>
            <person name="Tani S."/>
            <person name="Yagi H."/>
            <person name="Hashimoto S."/>
            <person name="Iiyama K."/>
            <person name="Furuya N."/>
        </authorList>
    </citation>
    <scope>NUCLEOTIDE SEQUENCE [LARGE SCALE GENOMIC DNA]</scope>
    <source>
        <strain evidence="2 5">LMG 2162</strain>
    </source>
</reference>
<evidence type="ECO:0000313" key="4">
    <source>
        <dbReference type="Proteomes" id="UP000278332"/>
    </source>
</evidence>
<protein>
    <recommendedName>
        <fullName evidence="6">HrpP</fullName>
    </recommendedName>
</protein>
<proteinExistence type="predicted"/>
<dbReference type="CDD" id="cd17468">
    <property type="entry name" value="T3SS_HrpP_C"/>
    <property type="match status" value="1"/>
</dbReference>
<sequence>MNTKPVPHKPTPPRPQEPPKPRSSNNSSSENTATPIKHERGEHVPHETLEEGELFEQMMTASNDNVFWLGNDQPQGLSDGWRDGEKHGGNASLPPAPVEALWDSLLNPIEEHLASNEMEPMEAIFELPELGKITVQVIPRSDGLDIALRFARDTALQRCQENREASREWLSQRLGRRVRLTLDQAGH</sequence>
<dbReference type="Proteomes" id="UP000278332">
    <property type="component" value="Unassembled WGS sequence"/>
</dbReference>
<feature type="region of interest" description="Disordered" evidence="1">
    <location>
        <begin position="1"/>
        <end position="45"/>
    </location>
</feature>
<organism evidence="3 4">
    <name type="scientific">Pseudomonas cichorii</name>
    <dbReference type="NCBI Taxonomy" id="36746"/>
    <lineage>
        <taxon>Bacteria</taxon>
        <taxon>Pseudomonadati</taxon>
        <taxon>Pseudomonadota</taxon>
        <taxon>Gammaproteobacteria</taxon>
        <taxon>Pseudomonadales</taxon>
        <taxon>Pseudomonadaceae</taxon>
        <taxon>Pseudomonas</taxon>
    </lineage>
</organism>
<dbReference type="EMBL" id="BLWA01000001">
    <property type="protein sequence ID" value="GFM90636.1"/>
    <property type="molecule type" value="Genomic_DNA"/>
</dbReference>
<keyword evidence="5" id="KW-1185">Reference proteome</keyword>
<dbReference type="RefSeq" id="WP_025259566.1">
    <property type="nucleotide sequence ID" value="NZ_BLVX01000004.1"/>
</dbReference>
<evidence type="ECO:0000313" key="2">
    <source>
        <dbReference type="EMBL" id="GFM90636.1"/>
    </source>
</evidence>
<dbReference type="OrthoDB" id="6979849at2"/>
<evidence type="ECO:0008006" key="6">
    <source>
        <dbReference type="Google" id="ProtNLM"/>
    </source>
</evidence>
<feature type="compositionally biased region" description="Pro residues" evidence="1">
    <location>
        <begin position="8"/>
        <end position="18"/>
    </location>
</feature>
<dbReference type="InterPro" id="IPR049757">
    <property type="entry name" value="T3SS_HrpP-like_C"/>
</dbReference>
<evidence type="ECO:0000313" key="5">
    <source>
        <dbReference type="Proteomes" id="UP000614982"/>
    </source>
</evidence>
<comment type="caution">
    <text evidence="3">The sequence shown here is derived from an EMBL/GenBank/DDBJ whole genome shotgun (WGS) entry which is preliminary data.</text>
</comment>
<gene>
    <name evidence="3" type="ORF">ALP84_02646</name>
    <name evidence="2" type="ORF">PSCICP_06080</name>
</gene>